<dbReference type="AlphaFoldDB" id="X1SG88"/>
<protein>
    <submittedName>
        <fullName evidence="1">Uncharacterized protein</fullName>
    </submittedName>
</protein>
<proteinExistence type="predicted"/>
<gene>
    <name evidence="1" type="ORF">S12H4_10960</name>
</gene>
<reference evidence="1" key="1">
    <citation type="journal article" date="2014" name="Front. Microbiol.">
        <title>High frequency of phylogenetically diverse reductive dehalogenase-homologous genes in deep subseafloor sedimentary metagenomes.</title>
        <authorList>
            <person name="Kawai M."/>
            <person name="Futagami T."/>
            <person name="Toyoda A."/>
            <person name="Takaki Y."/>
            <person name="Nishi S."/>
            <person name="Hori S."/>
            <person name="Arai W."/>
            <person name="Tsubouchi T."/>
            <person name="Morono Y."/>
            <person name="Uchiyama I."/>
            <person name="Ito T."/>
            <person name="Fujiyama A."/>
            <person name="Inagaki F."/>
            <person name="Takami H."/>
        </authorList>
    </citation>
    <scope>NUCLEOTIDE SEQUENCE</scope>
    <source>
        <strain evidence="1">Expedition CK06-06</strain>
    </source>
</reference>
<dbReference type="EMBL" id="BARW01004811">
    <property type="protein sequence ID" value="GAI66799.1"/>
    <property type="molecule type" value="Genomic_DNA"/>
</dbReference>
<evidence type="ECO:0000313" key="1">
    <source>
        <dbReference type="EMBL" id="GAI66799.1"/>
    </source>
</evidence>
<sequence length="70" mass="8272">MSEQERRPLRIRACPTPKTEEQLLRIEVESSEDLEKLAEKLDTHILECGKGEDMVLDVKDKLLFYKNRKK</sequence>
<accession>X1SG88</accession>
<comment type="caution">
    <text evidence="1">The sequence shown here is derived from an EMBL/GenBank/DDBJ whole genome shotgun (WGS) entry which is preliminary data.</text>
</comment>
<organism evidence="1">
    <name type="scientific">marine sediment metagenome</name>
    <dbReference type="NCBI Taxonomy" id="412755"/>
    <lineage>
        <taxon>unclassified sequences</taxon>
        <taxon>metagenomes</taxon>
        <taxon>ecological metagenomes</taxon>
    </lineage>
</organism>
<name>X1SG88_9ZZZZ</name>